<dbReference type="InterPro" id="IPR012507">
    <property type="entry name" value="YibE_F"/>
</dbReference>
<dbReference type="EMBL" id="DXBU01000084">
    <property type="protein sequence ID" value="HIZ22315.1"/>
    <property type="molecule type" value="Genomic_DNA"/>
</dbReference>
<feature type="transmembrane region" description="Helical" evidence="1">
    <location>
        <begin position="336"/>
        <end position="358"/>
    </location>
</feature>
<dbReference type="PANTHER" id="PTHR41771:SF1">
    <property type="entry name" value="MEMBRANE PROTEIN"/>
    <property type="match status" value="1"/>
</dbReference>
<organism evidence="2 3">
    <name type="scientific">Candidatus Blautia faecigallinarum</name>
    <dbReference type="NCBI Taxonomy" id="2838488"/>
    <lineage>
        <taxon>Bacteria</taxon>
        <taxon>Bacillati</taxon>
        <taxon>Bacillota</taxon>
        <taxon>Clostridia</taxon>
        <taxon>Lachnospirales</taxon>
        <taxon>Lachnospiraceae</taxon>
        <taxon>Blautia</taxon>
    </lineage>
</organism>
<dbReference type="Proteomes" id="UP000824041">
    <property type="component" value="Unassembled WGS sequence"/>
</dbReference>
<keyword evidence="1" id="KW-0812">Transmembrane</keyword>
<feature type="transmembrane region" description="Helical" evidence="1">
    <location>
        <begin position="138"/>
        <end position="157"/>
    </location>
</feature>
<evidence type="ECO:0000256" key="1">
    <source>
        <dbReference type="SAM" id="Phobius"/>
    </source>
</evidence>
<feature type="transmembrane region" description="Helical" evidence="1">
    <location>
        <begin position="163"/>
        <end position="182"/>
    </location>
</feature>
<reference evidence="2" key="2">
    <citation type="submission" date="2021-04" db="EMBL/GenBank/DDBJ databases">
        <authorList>
            <person name="Gilroy R."/>
        </authorList>
    </citation>
    <scope>NUCLEOTIDE SEQUENCE</scope>
    <source>
        <strain evidence="2">14324</strain>
    </source>
</reference>
<feature type="transmembrane region" description="Helical" evidence="1">
    <location>
        <begin position="189"/>
        <end position="215"/>
    </location>
</feature>
<sequence length="375" mass="40196">MIILAAIVFAIFTVKINQTDKTELVSREGQTFEKATVVEILQDNLTSDGSRVGEQRVLVEMKTGEKKGETLEVTSSSGYLFGAGCTVGMDVVIMQSVAGDSVVASVYSQDREWVIYIFAALYILALCLVGGKQGVKGSLGLVFTFFCVIFVYIPLVYRQVSPFWAAVFVCMITTVVTMYFIGGPSMKTVVSIGGTMAGVLVAGISAQLFSIASGITGYNVSDIEHLMTLWNTNGIQVGGLLFSGLLISSLGAVMDVAMSVSSSMAEILNQNPSLTRKELWKAGIQVGRDMMGTDSNTLILAFAGSSVSMLILDYAYDLPYRQIINSNNIGISIMQGLSGSFGIVLAVPFTVLIASFLYKGKGRSHKNEEEGKVIV</sequence>
<proteinExistence type="predicted"/>
<evidence type="ECO:0000313" key="3">
    <source>
        <dbReference type="Proteomes" id="UP000824041"/>
    </source>
</evidence>
<keyword evidence="1" id="KW-0472">Membrane</keyword>
<protein>
    <submittedName>
        <fullName evidence="2">YibE/F family protein</fullName>
    </submittedName>
</protein>
<comment type="caution">
    <text evidence="2">The sequence shown here is derived from an EMBL/GenBank/DDBJ whole genome shotgun (WGS) entry which is preliminary data.</text>
</comment>
<evidence type="ECO:0000313" key="2">
    <source>
        <dbReference type="EMBL" id="HIZ22315.1"/>
    </source>
</evidence>
<gene>
    <name evidence="2" type="ORF">IAA21_05895</name>
</gene>
<keyword evidence="1" id="KW-1133">Transmembrane helix</keyword>
<dbReference type="AlphaFoldDB" id="A0A9D2DSP7"/>
<feature type="transmembrane region" description="Helical" evidence="1">
    <location>
        <begin position="235"/>
        <end position="254"/>
    </location>
</feature>
<dbReference type="Pfam" id="PF07907">
    <property type="entry name" value="YibE_F"/>
    <property type="match status" value="1"/>
</dbReference>
<name>A0A9D2DSP7_9FIRM</name>
<reference evidence="2" key="1">
    <citation type="journal article" date="2021" name="PeerJ">
        <title>Extensive microbial diversity within the chicken gut microbiome revealed by metagenomics and culture.</title>
        <authorList>
            <person name="Gilroy R."/>
            <person name="Ravi A."/>
            <person name="Getino M."/>
            <person name="Pursley I."/>
            <person name="Horton D.L."/>
            <person name="Alikhan N.F."/>
            <person name="Baker D."/>
            <person name="Gharbi K."/>
            <person name="Hall N."/>
            <person name="Watson M."/>
            <person name="Adriaenssens E.M."/>
            <person name="Foster-Nyarko E."/>
            <person name="Jarju S."/>
            <person name="Secka A."/>
            <person name="Antonio M."/>
            <person name="Oren A."/>
            <person name="Chaudhuri R.R."/>
            <person name="La Ragione R."/>
            <person name="Hildebrand F."/>
            <person name="Pallen M.J."/>
        </authorList>
    </citation>
    <scope>NUCLEOTIDE SEQUENCE</scope>
    <source>
        <strain evidence="2">14324</strain>
    </source>
</reference>
<feature type="transmembrane region" description="Helical" evidence="1">
    <location>
        <begin position="113"/>
        <end position="131"/>
    </location>
</feature>
<dbReference type="PANTHER" id="PTHR41771">
    <property type="entry name" value="MEMBRANE PROTEIN-RELATED"/>
    <property type="match status" value="1"/>
</dbReference>
<feature type="transmembrane region" description="Helical" evidence="1">
    <location>
        <begin position="298"/>
        <end position="316"/>
    </location>
</feature>
<accession>A0A9D2DSP7</accession>